<feature type="compositionally biased region" description="Basic and acidic residues" evidence="1">
    <location>
        <begin position="30"/>
        <end position="43"/>
    </location>
</feature>
<feature type="transmembrane region" description="Helical" evidence="2">
    <location>
        <begin position="106"/>
        <end position="124"/>
    </location>
</feature>
<feature type="region of interest" description="Disordered" evidence="1">
    <location>
        <begin position="1"/>
        <end position="43"/>
    </location>
</feature>
<dbReference type="EMBL" id="JAPDDS010000010">
    <property type="protein sequence ID" value="MCW1886426.1"/>
    <property type="molecule type" value="Genomic_DNA"/>
</dbReference>
<organism evidence="3 4">
    <name type="scientific">Luteolibacter flavescens</name>
    <dbReference type="NCBI Taxonomy" id="1859460"/>
    <lineage>
        <taxon>Bacteria</taxon>
        <taxon>Pseudomonadati</taxon>
        <taxon>Verrucomicrobiota</taxon>
        <taxon>Verrucomicrobiia</taxon>
        <taxon>Verrucomicrobiales</taxon>
        <taxon>Verrucomicrobiaceae</taxon>
        <taxon>Luteolibacter</taxon>
    </lineage>
</organism>
<evidence type="ECO:0000313" key="4">
    <source>
        <dbReference type="Proteomes" id="UP001207930"/>
    </source>
</evidence>
<feature type="transmembrane region" description="Helical" evidence="2">
    <location>
        <begin position="83"/>
        <end position="99"/>
    </location>
</feature>
<keyword evidence="2" id="KW-0472">Membrane</keyword>
<evidence type="ECO:0000313" key="3">
    <source>
        <dbReference type="EMBL" id="MCW1886426.1"/>
    </source>
</evidence>
<evidence type="ECO:0000256" key="2">
    <source>
        <dbReference type="SAM" id="Phobius"/>
    </source>
</evidence>
<gene>
    <name evidence="3" type="ORF">OKA04_16935</name>
</gene>
<feature type="transmembrane region" description="Helical" evidence="2">
    <location>
        <begin position="179"/>
        <end position="196"/>
    </location>
</feature>
<dbReference type="Proteomes" id="UP001207930">
    <property type="component" value="Unassembled WGS sequence"/>
</dbReference>
<accession>A0ABT3FS65</accession>
<sequence>MKPDAEDSTGGRYRKRVPLAPRQTRQLLSDVERAKKDASEQRSEIEEETRAALYSSPVRLLGLLMAGGAVFDLFAGIQGYGDRLGGILSFFVGLFVLKGSQIALRVASLLLILLATATIAKITWACWHGHPFEAGNKWVDLASLPFLAFVVSPCVYLIAESILSISALRLRKFQFWTKWTRILIAIIVVAGAGWLTRDLVRQNEVRRDFSGELSKIRSWILSTAAAPSPAAKDPQLNLALENSRSIEKVLWKDRPASFMPTYKRDLPGSPRGTGKPYLYSEWIRLSSGQWGKLEIEVILPKAP</sequence>
<name>A0ABT3FS65_9BACT</name>
<protein>
    <recommendedName>
        <fullName evidence="5">Yip1 domain-containing protein</fullName>
    </recommendedName>
</protein>
<dbReference type="RefSeq" id="WP_264502383.1">
    <property type="nucleotide sequence ID" value="NZ_JAPDDS010000010.1"/>
</dbReference>
<keyword evidence="4" id="KW-1185">Reference proteome</keyword>
<proteinExistence type="predicted"/>
<comment type="caution">
    <text evidence="3">The sequence shown here is derived from an EMBL/GenBank/DDBJ whole genome shotgun (WGS) entry which is preliminary data.</text>
</comment>
<keyword evidence="2" id="KW-0812">Transmembrane</keyword>
<evidence type="ECO:0008006" key="5">
    <source>
        <dbReference type="Google" id="ProtNLM"/>
    </source>
</evidence>
<feature type="transmembrane region" description="Helical" evidence="2">
    <location>
        <begin position="144"/>
        <end position="167"/>
    </location>
</feature>
<evidence type="ECO:0000256" key="1">
    <source>
        <dbReference type="SAM" id="MobiDB-lite"/>
    </source>
</evidence>
<reference evidence="3 4" key="1">
    <citation type="submission" date="2022-10" db="EMBL/GenBank/DDBJ databases">
        <title>Luteolibacter flavescens strain MCCC 1K03193, whole genome shotgun sequencing project.</title>
        <authorList>
            <person name="Zhao G."/>
            <person name="Shen L."/>
        </authorList>
    </citation>
    <scope>NUCLEOTIDE SEQUENCE [LARGE SCALE GENOMIC DNA]</scope>
    <source>
        <strain evidence="3 4">MCCC 1K03193</strain>
    </source>
</reference>
<keyword evidence="2" id="KW-1133">Transmembrane helix</keyword>